<keyword evidence="1" id="KW-0472">Membrane</keyword>
<sequence>MFLGLSKWWWQHGKPFSAEFSRLRGTLDMEPLVALIGMRLPTYKGPRDPRLVLSVLNELLHLPESDPLADWKKEGVFWNRTATVGSVLDRCYERHILQQPDEDDNMAHSMQQILVVEALRLISIWEGYAFLQKPNEPSRDIRNTRLSKLFSWGQIVGGWIEKFKSTEQTFRSSELSLPTLQRAGNIQITWTQYLDKHLEFDVDSSTLRVFWFGFMIQAAPFFHIWCKKYKPQCGWAGHGPGSWPVGDELLETYSLLFRSPSDIYIANLAEYGKMPIPEWVRVLYGDETGVLSEHAAPTMSYLTRRPRPWLSDMEFHAQSLANRIPVIQRFDSYPIFGDQLRMLKAYMDAQKPGGIVGLWRDNRDSMAWYTFWAVVFVGSLSLVLSFLSLIVSIAQTYSSFQSLYASQSEREL</sequence>
<evidence type="ECO:0000256" key="1">
    <source>
        <dbReference type="SAM" id="Phobius"/>
    </source>
</evidence>
<reference evidence="2" key="2">
    <citation type="submission" date="2023-06" db="EMBL/GenBank/DDBJ databases">
        <authorList>
            <consortium name="Lawrence Berkeley National Laboratory"/>
            <person name="Haridas S."/>
            <person name="Hensen N."/>
            <person name="Bonometti L."/>
            <person name="Westerberg I."/>
            <person name="Brannstrom I.O."/>
            <person name="Guillou S."/>
            <person name="Cros-Aarteil S."/>
            <person name="Calhoun S."/>
            <person name="Kuo A."/>
            <person name="Mondo S."/>
            <person name="Pangilinan J."/>
            <person name="Riley R."/>
            <person name="Labutti K."/>
            <person name="Andreopoulos B."/>
            <person name="Lipzen A."/>
            <person name="Chen C."/>
            <person name="Yanf M."/>
            <person name="Daum C."/>
            <person name="Ng V."/>
            <person name="Clum A."/>
            <person name="Steindorff A."/>
            <person name="Ohm R."/>
            <person name="Martin F."/>
            <person name="Silar P."/>
            <person name="Natvig D."/>
            <person name="Lalanne C."/>
            <person name="Gautier V."/>
            <person name="Ament-Velasquez S.L."/>
            <person name="Kruys A."/>
            <person name="Hutchinson M.I."/>
            <person name="Powell A.J."/>
            <person name="Barry K."/>
            <person name="Miller A.N."/>
            <person name="Grigoriev I.V."/>
            <person name="Debuchy R."/>
            <person name="Gladieux P."/>
            <person name="Thoren M.H."/>
            <person name="Johannesson H."/>
        </authorList>
    </citation>
    <scope>NUCLEOTIDE SEQUENCE</scope>
    <source>
        <strain evidence="2">CBS 118394</strain>
    </source>
</reference>
<comment type="caution">
    <text evidence="2">The sequence shown here is derived from an EMBL/GenBank/DDBJ whole genome shotgun (WGS) entry which is preliminary data.</text>
</comment>
<name>A0AAE0IC43_9PEZI</name>
<keyword evidence="1" id="KW-0812">Transmembrane</keyword>
<feature type="transmembrane region" description="Helical" evidence="1">
    <location>
        <begin position="369"/>
        <end position="394"/>
    </location>
</feature>
<gene>
    <name evidence="2" type="ORF">B0H66DRAFT_185456</name>
</gene>
<dbReference type="EMBL" id="JAUEDM010000003">
    <property type="protein sequence ID" value="KAK3321972.1"/>
    <property type="molecule type" value="Genomic_DNA"/>
</dbReference>
<protein>
    <submittedName>
        <fullName evidence="2">Uncharacterized protein</fullName>
    </submittedName>
</protein>
<keyword evidence="3" id="KW-1185">Reference proteome</keyword>
<evidence type="ECO:0000313" key="2">
    <source>
        <dbReference type="EMBL" id="KAK3321972.1"/>
    </source>
</evidence>
<accession>A0AAE0IC43</accession>
<dbReference type="AlphaFoldDB" id="A0AAE0IC43"/>
<dbReference type="Proteomes" id="UP001283341">
    <property type="component" value="Unassembled WGS sequence"/>
</dbReference>
<keyword evidence="1" id="KW-1133">Transmembrane helix</keyword>
<proteinExistence type="predicted"/>
<reference evidence="2" key="1">
    <citation type="journal article" date="2023" name="Mol. Phylogenet. Evol.">
        <title>Genome-scale phylogeny and comparative genomics of the fungal order Sordariales.</title>
        <authorList>
            <person name="Hensen N."/>
            <person name="Bonometti L."/>
            <person name="Westerberg I."/>
            <person name="Brannstrom I.O."/>
            <person name="Guillou S."/>
            <person name="Cros-Aarteil S."/>
            <person name="Calhoun S."/>
            <person name="Haridas S."/>
            <person name="Kuo A."/>
            <person name="Mondo S."/>
            <person name="Pangilinan J."/>
            <person name="Riley R."/>
            <person name="LaButti K."/>
            <person name="Andreopoulos B."/>
            <person name="Lipzen A."/>
            <person name="Chen C."/>
            <person name="Yan M."/>
            <person name="Daum C."/>
            <person name="Ng V."/>
            <person name="Clum A."/>
            <person name="Steindorff A."/>
            <person name="Ohm R.A."/>
            <person name="Martin F."/>
            <person name="Silar P."/>
            <person name="Natvig D.O."/>
            <person name="Lalanne C."/>
            <person name="Gautier V."/>
            <person name="Ament-Velasquez S.L."/>
            <person name="Kruys A."/>
            <person name="Hutchinson M.I."/>
            <person name="Powell A.J."/>
            <person name="Barry K."/>
            <person name="Miller A.N."/>
            <person name="Grigoriev I.V."/>
            <person name="Debuchy R."/>
            <person name="Gladieux P."/>
            <person name="Hiltunen Thoren M."/>
            <person name="Johannesson H."/>
        </authorList>
    </citation>
    <scope>NUCLEOTIDE SEQUENCE</scope>
    <source>
        <strain evidence="2">CBS 118394</strain>
    </source>
</reference>
<evidence type="ECO:0000313" key="3">
    <source>
        <dbReference type="Proteomes" id="UP001283341"/>
    </source>
</evidence>
<organism evidence="2 3">
    <name type="scientific">Apodospora peruviana</name>
    <dbReference type="NCBI Taxonomy" id="516989"/>
    <lineage>
        <taxon>Eukaryota</taxon>
        <taxon>Fungi</taxon>
        <taxon>Dikarya</taxon>
        <taxon>Ascomycota</taxon>
        <taxon>Pezizomycotina</taxon>
        <taxon>Sordariomycetes</taxon>
        <taxon>Sordariomycetidae</taxon>
        <taxon>Sordariales</taxon>
        <taxon>Lasiosphaeriaceae</taxon>
        <taxon>Apodospora</taxon>
    </lineage>
</organism>